<dbReference type="Proteomes" id="UP001356427">
    <property type="component" value="Unassembled WGS sequence"/>
</dbReference>
<protein>
    <submittedName>
        <fullName evidence="1">Uncharacterized protein</fullName>
    </submittedName>
</protein>
<organism evidence="1 2">
    <name type="scientific">Coregonus suidteri</name>
    <dbReference type="NCBI Taxonomy" id="861788"/>
    <lineage>
        <taxon>Eukaryota</taxon>
        <taxon>Metazoa</taxon>
        <taxon>Chordata</taxon>
        <taxon>Craniata</taxon>
        <taxon>Vertebrata</taxon>
        <taxon>Euteleostomi</taxon>
        <taxon>Actinopterygii</taxon>
        <taxon>Neopterygii</taxon>
        <taxon>Teleostei</taxon>
        <taxon>Protacanthopterygii</taxon>
        <taxon>Salmoniformes</taxon>
        <taxon>Salmonidae</taxon>
        <taxon>Coregoninae</taxon>
        <taxon>Coregonus</taxon>
    </lineage>
</organism>
<name>A0AAN8L1E9_9TELE</name>
<proteinExistence type="predicted"/>
<dbReference type="EMBL" id="JAGTTL010000026">
    <property type="protein sequence ID" value="KAK6301688.1"/>
    <property type="molecule type" value="Genomic_DNA"/>
</dbReference>
<evidence type="ECO:0000313" key="2">
    <source>
        <dbReference type="Proteomes" id="UP001356427"/>
    </source>
</evidence>
<evidence type="ECO:0000313" key="1">
    <source>
        <dbReference type="EMBL" id="KAK6301688.1"/>
    </source>
</evidence>
<accession>A0AAN8L1E9</accession>
<comment type="caution">
    <text evidence="1">The sequence shown here is derived from an EMBL/GenBank/DDBJ whole genome shotgun (WGS) entry which is preliminary data.</text>
</comment>
<dbReference type="AlphaFoldDB" id="A0AAN8L1E9"/>
<keyword evidence="2" id="KW-1185">Reference proteome</keyword>
<gene>
    <name evidence="1" type="ORF">J4Q44_G00277410</name>
</gene>
<sequence>MRQTNKTKPDEGCMRDFCLIFYWLRSKDLEKSKGDIWYAGGNNIQNRISVEELGKNLRILFRGQNSTVHQLVAEQ</sequence>
<reference evidence="1 2" key="1">
    <citation type="submission" date="2021-04" db="EMBL/GenBank/DDBJ databases">
        <authorList>
            <person name="De Guttry C."/>
            <person name="Zahm M."/>
            <person name="Klopp C."/>
            <person name="Cabau C."/>
            <person name="Louis A."/>
            <person name="Berthelot C."/>
            <person name="Parey E."/>
            <person name="Roest Crollius H."/>
            <person name="Montfort J."/>
            <person name="Robinson-Rechavi M."/>
            <person name="Bucao C."/>
            <person name="Bouchez O."/>
            <person name="Gislard M."/>
            <person name="Lluch J."/>
            <person name="Milhes M."/>
            <person name="Lampietro C."/>
            <person name="Lopez Roques C."/>
            <person name="Donnadieu C."/>
            <person name="Braasch I."/>
            <person name="Desvignes T."/>
            <person name="Postlethwait J."/>
            <person name="Bobe J."/>
            <person name="Wedekind C."/>
            <person name="Guiguen Y."/>
        </authorList>
    </citation>
    <scope>NUCLEOTIDE SEQUENCE [LARGE SCALE GENOMIC DNA]</scope>
    <source>
        <strain evidence="1">Cs_M1</strain>
        <tissue evidence="1">Blood</tissue>
    </source>
</reference>